<proteinExistence type="predicted"/>
<name>A0A1T5CMS9_9FLAO</name>
<feature type="domain" description="HTH cro/C1-type" evidence="1">
    <location>
        <begin position="27"/>
        <end position="67"/>
    </location>
</feature>
<dbReference type="AlphaFoldDB" id="A0A1T5CMS9"/>
<dbReference type="SMART" id="SM00530">
    <property type="entry name" value="HTH_XRE"/>
    <property type="match status" value="1"/>
</dbReference>
<keyword evidence="3" id="KW-1185">Reference proteome</keyword>
<dbReference type="Gene3D" id="1.10.260.40">
    <property type="entry name" value="lambda repressor-like DNA-binding domains"/>
    <property type="match status" value="1"/>
</dbReference>
<dbReference type="STRING" id="619805.SAMN05660477_00192"/>
<evidence type="ECO:0000259" key="1">
    <source>
        <dbReference type="PROSITE" id="PS50943"/>
    </source>
</evidence>
<dbReference type="InterPro" id="IPR010982">
    <property type="entry name" value="Lambda_DNA-bd_dom_sf"/>
</dbReference>
<gene>
    <name evidence="2" type="ORF">SAMN05660477_00192</name>
</gene>
<accession>A0A1T5CMS9</accession>
<dbReference type="PROSITE" id="PS50943">
    <property type="entry name" value="HTH_CROC1"/>
    <property type="match status" value="1"/>
</dbReference>
<sequence>MYISMQEIPINRLKAVLAEKQKTGKWLADQLNKSETTVSRWCRNEIQPSMETLLEIAKLLDIDIKNLLNSSK</sequence>
<dbReference type="SUPFAM" id="SSF47413">
    <property type="entry name" value="lambda repressor-like DNA-binding domains"/>
    <property type="match status" value="1"/>
</dbReference>
<dbReference type="InterPro" id="IPR001387">
    <property type="entry name" value="Cro/C1-type_HTH"/>
</dbReference>
<organism evidence="2 3">
    <name type="scientific">Soonwooa buanensis</name>
    <dbReference type="NCBI Taxonomy" id="619805"/>
    <lineage>
        <taxon>Bacteria</taxon>
        <taxon>Pseudomonadati</taxon>
        <taxon>Bacteroidota</taxon>
        <taxon>Flavobacteriia</taxon>
        <taxon>Flavobacteriales</taxon>
        <taxon>Weeksellaceae</taxon>
        <taxon>Chryseobacterium group</taxon>
        <taxon>Soonwooa</taxon>
    </lineage>
</organism>
<dbReference type="EMBL" id="FUYZ01000001">
    <property type="protein sequence ID" value="SKB60792.1"/>
    <property type="molecule type" value="Genomic_DNA"/>
</dbReference>
<evidence type="ECO:0000313" key="2">
    <source>
        <dbReference type="EMBL" id="SKB60792.1"/>
    </source>
</evidence>
<dbReference type="OrthoDB" id="7865033at2"/>
<protein>
    <submittedName>
        <fullName evidence="2">Helix-turn-helix</fullName>
    </submittedName>
</protein>
<dbReference type="Proteomes" id="UP000191112">
    <property type="component" value="Unassembled WGS sequence"/>
</dbReference>
<dbReference type="CDD" id="cd00093">
    <property type="entry name" value="HTH_XRE"/>
    <property type="match status" value="1"/>
</dbReference>
<dbReference type="GO" id="GO:0003677">
    <property type="term" value="F:DNA binding"/>
    <property type="evidence" value="ECO:0007669"/>
    <property type="project" value="InterPro"/>
</dbReference>
<evidence type="ECO:0000313" key="3">
    <source>
        <dbReference type="Proteomes" id="UP000191112"/>
    </source>
</evidence>
<reference evidence="2 3" key="1">
    <citation type="submission" date="2017-02" db="EMBL/GenBank/DDBJ databases">
        <authorList>
            <person name="Peterson S.W."/>
        </authorList>
    </citation>
    <scope>NUCLEOTIDE SEQUENCE [LARGE SCALE GENOMIC DNA]</scope>
    <source>
        <strain evidence="2 3">DSM 22323</strain>
    </source>
</reference>
<dbReference type="Pfam" id="PF01381">
    <property type="entry name" value="HTH_3"/>
    <property type="match status" value="1"/>
</dbReference>